<dbReference type="Proteomes" id="UP001271640">
    <property type="component" value="Unassembled WGS sequence"/>
</dbReference>
<dbReference type="PANTHER" id="PTHR48228">
    <property type="entry name" value="SUCCINYL-COA--D-CITRAMALATE COA-TRANSFERASE"/>
    <property type="match status" value="1"/>
</dbReference>
<keyword evidence="2" id="KW-1185">Reference proteome</keyword>
<dbReference type="Gene3D" id="3.30.1540.10">
    <property type="entry name" value="formyl-coa transferase, domain 3"/>
    <property type="match status" value="1"/>
</dbReference>
<dbReference type="InterPro" id="IPR050509">
    <property type="entry name" value="CoA-transferase_III"/>
</dbReference>
<accession>A0ABU4SI34</accession>
<dbReference type="InterPro" id="IPR023606">
    <property type="entry name" value="CoA-Trfase_III_dom_1_sf"/>
</dbReference>
<evidence type="ECO:0000313" key="1">
    <source>
        <dbReference type="EMBL" id="MDX7998239.1"/>
    </source>
</evidence>
<dbReference type="EMBL" id="VCDP01000008">
    <property type="protein sequence ID" value="MDX7998239.1"/>
    <property type="molecule type" value="Genomic_DNA"/>
</dbReference>
<dbReference type="Pfam" id="PF02515">
    <property type="entry name" value="CoA_transf_3"/>
    <property type="match status" value="2"/>
</dbReference>
<sequence>MPRIEIFQSLRLSGTFSQVDAAFAPFIRALHSQAKKIGIVVDVSSEQTTNAELVVILQEQDGRQFMLTVTSPVINGQVCGEVELQALTGLASVHSRSLDRVVPLGVDYISVISASLVLQQLLAGLIAQHRGNGMQSATFDLVQAGVLAVGQYLAGATTETGAEVFSCGEADVSLRPPFTSLDGVLFELESLSPQLWQRFWVQLGADIQQIGRGWHTFMQRYAKGVASLSVEMVALLASHVYTDLADLAHQTGIAITPVRRIQDRKMDRDLRSLLEYGPWSIKAIEEGGRKASRMLSDFSTTSELPLAGIRLVESCRRIQGPMAGHLLAMLGATVTRIEPLGGDPLRDMPPLADNYSARFQALNARKQVVEVNIKSAEGKQTVEELVHKSDLFIHNWAPGKASELALDASDLIHNHPDLVYVYAGGWGELDSEMTIPGTDFMVQAYSGMADVIAQRSGVKGGTLFTATDIFGGILAAQAAIMALYCRVRGASGLSVRSSLLGAATMLIEPILTGQSSITEMDTLPEWCCTDLASLSIHPHIEPYLMAESYTQLCELWRPL</sequence>
<name>A0ABU4SI34_9GAMM</name>
<proteinExistence type="predicted"/>
<dbReference type="Gene3D" id="3.40.50.10540">
    <property type="entry name" value="Crotonobetainyl-coa:carnitine coa-transferase, domain 1"/>
    <property type="match status" value="2"/>
</dbReference>
<dbReference type="SUPFAM" id="SSF89796">
    <property type="entry name" value="CoA-transferase family III (CaiB/BaiF)"/>
    <property type="match status" value="2"/>
</dbReference>
<gene>
    <name evidence="1" type="ORF">FE394_03260</name>
</gene>
<comment type="caution">
    <text evidence="1">The sequence shown here is derived from an EMBL/GenBank/DDBJ whole genome shotgun (WGS) entry which is preliminary data.</text>
</comment>
<dbReference type="PANTHER" id="PTHR48228:SF5">
    <property type="entry name" value="ALPHA-METHYLACYL-COA RACEMASE"/>
    <property type="match status" value="1"/>
</dbReference>
<dbReference type="InterPro" id="IPR044855">
    <property type="entry name" value="CoA-Trfase_III_dom3_sf"/>
</dbReference>
<dbReference type="InterPro" id="IPR003673">
    <property type="entry name" value="CoA-Trfase_fam_III"/>
</dbReference>
<dbReference type="RefSeq" id="WP_319924976.1">
    <property type="nucleotide sequence ID" value="NZ_VCDP01000008.1"/>
</dbReference>
<organism evidence="1 2">
    <name type="scientific">Xenorhabdus littoralis</name>
    <dbReference type="NCBI Taxonomy" id="2582835"/>
    <lineage>
        <taxon>Bacteria</taxon>
        <taxon>Pseudomonadati</taxon>
        <taxon>Pseudomonadota</taxon>
        <taxon>Gammaproteobacteria</taxon>
        <taxon>Enterobacterales</taxon>
        <taxon>Morganellaceae</taxon>
        <taxon>Xenorhabdus</taxon>
    </lineage>
</organism>
<evidence type="ECO:0000313" key="2">
    <source>
        <dbReference type="Proteomes" id="UP001271640"/>
    </source>
</evidence>
<protein>
    <submittedName>
        <fullName evidence="1">Carnitine dehydratase</fullName>
    </submittedName>
</protein>
<reference evidence="2" key="1">
    <citation type="journal article" date="2024" name="Toxins">
        <title>Genome Sequence Analysis of Native Xenorhabdus Strains Isolated from Entomopathogenic Nematodes in Argentina.</title>
        <authorList>
            <person name="Palma L."/>
            <person name="Frizzo L."/>
            <person name="Kaiser S."/>
            <person name="Berry C."/>
            <person name="Caballero P."/>
            <person name="Bode H.B."/>
            <person name="Del Valle E.E."/>
        </authorList>
    </citation>
    <scope>NUCLEOTIDE SEQUENCE [LARGE SCALE GENOMIC DNA]</scope>
    <source>
        <strain evidence="2">Reich</strain>
    </source>
</reference>